<feature type="domain" description="N-acetyltransferase" evidence="3">
    <location>
        <begin position="3"/>
        <end position="151"/>
    </location>
</feature>
<dbReference type="Gene3D" id="3.40.630.30">
    <property type="match status" value="1"/>
</dbReference>
<dbReference type="Pfam" id="PF00583">
    <property type="entry name" value="Acetyltransf_1"/>
    <property type="match status" value="1"/>
</dbReference>
<dbReference type="InterPro" id="IPR016181">
    <property type="entry name" value="Acyl_CoA_acyltransferase"/>
</dbReference>
<evidence type="ECO:0000256" key="2">
    <source>
        <dbReference type="ARBA" id="ARBA00023315"/>
    </source>
</evidence>
<keyword evidence="4" id="KW-0689">Ribosomal protein</keyword>
<protein>
    <submittedName>
        <fullName evidence="4">Ribosomal protein S18 acetylase RimI-like enzyme</fullName>
    </submittedName>
</protein>
<dbReference type="InterPro" id="IPR051016">
    <property type="entry name" value="Diverse_Substrate_AcTransf"/>
</dbReference>
<evidence type="ECO:0000313" key="4">
    <source>
        <dbReference type="EMBL" id="MBB5078205.1"/>
    </source>
</evidence>
<name>A0A7W8EEZ8_9ACTN</name>
<evidence type="ECO:0000313" key="5">
    <source>
        <dbReference type="Proteomes" id="UP000568380"/>
    </source>
</evidence>
<proteinExistence type="predicted"/>
<dbReference type="RefSeq" id="WP_184962688.1">
    <property type="nucleotide sequence ID" value="NZ_JACHIN010000004.1"/>
</dbReference>
<dbReference type="PANTHER" id="PTHR10545:SF29">
    <property type="entry name" value="GH14572P-RELATED"/>
    <property type="match status" value="1"/>
</dbReference>
<keyword evidence="4" id="KW-0687">Ribonucleoprotein</keyword>
<sequence>MNPRVRSAVPADLPRVAELATEHTAYEKAPPPPPDLAERLSVLLFGAAVPRLRCLVAETPSGEVVGYATCAAEVSTWGGSEFLHMDCLFLNEASRGHGLGQLMMAAVVEQARELGLPYVQWQTPIWNEGAIRFYDRLGARSLEKRRYTLDV</sequence>
<gene>
    <name evidence="4" type="ORF">HNR40_003680</name>
</gene>
<dbReference type="EMBL" id="JACHIN010000004">
    <property type="protein sequence ID" value="MBB5078205.1"/>
    <property type="molecule type" value="Genomic_DNA"/>
</dbReference>
<keyword evidence="1" id="KW-0808">Transferase</keyword>
<keyword evidence="2" id="KW-0012">Acyltransferase</keyword>
<dbReference type="SUPFAM" id="SSF55729">
    <property type="entry name" value="Acyl-CoA N-acyltransferases (Nat)"/>
    <property type="match status" value="1"/>
</dbReference>
<comment type="caution">
    <text evidence="4">The sequence shown here is derived from an EMBL/GenBank/DDBJ whole genome shotgun (WGS) entry which is preliminary data.</text>
</comment>
<dbReference type="InterPro" id="IPR000182">
    <property type="entry name" value="GNAT_dom"/>
</dbReference>
<dbReference type="PANTHER" id="PTHR10545">
    <property type="entry name" value="DIAMINE N-ACETYLTRANSFERASE"/>
    <property type="match status" value="1"/>
</dbReference>
<reference evidence="4 5" key="1">
    <citation type="submission" date="2020-08" db="EMBL/GenBank/DDBJ databases">
        <title>Genomic Encyclopedia of Type Strains, Phase IV (KMG-IV): sequencing the most valuable type-strain genomes for metagenomic binning, comparative biology and taxonomic classification.</title>
        <authorList>
            <person name="Goeker M."/>
        </authorList>
    </citation>
    <scope>NUCLEOTIDE SEQUENCE [LARGE SCALE GENOMIC DNA]</scope>
    <source>
        <strain evidence="4 5">DSM 45385</strain>
    </source>
</reference>
<dbReference type="PROSITE" id="PS51186">
    <property type="entry name" value="GNAT"/>
    <property type="match status" value="1"/>
</dbReference>
<accession>A0A7W8EEZ8</accession>
<organism evidence="4 5">
    <name type="scientific">Nonomuraea endophytica</name>
    <dbReference type="NCBI Taxonomy" id="714136"/>
    <lineage>
        <taxon>Bacteria</taxon>
        <taxon>Bacillati</taxon>
        <taxon>Actinomycetota</taxon>
        <taxon>Actinomycetes</taxon>
        <taxon>Streptosporangiales</taxon>
        <taxon>Streptosporangiaceae</taxon>
        <taxon>Nonomuraea</taxon>
    </lineage>
</organism>
<dbReference type="Proteomes" id="UP000568380">
    <property type="component" value="Unassembled WGS sequence"/>
</dbReference>
<evidence type="ECO:0000259" key="3">
    <source>
        <dbReference type="PROSITE" id="PS51186"/>
    </source>
</evidence>
<dbReference type="AlphaFoldDB" id="A0A7W8EEZ8"/>
<keyword evidence="5" id="KW-1185">Reference proteome</keyword>
<dbReference type="GO" id="GO:0005840">
    <property type="term" value="C:ribosome"/>
    <property type="evidence" value="ECO:0007669"/>
    <property type="project" value="UniProtKB-KW"/>
</dbReference>
<dbReference type="CDD" id="cd04301">
    <property type="entry name" value="NAT_SF"/>
    <property type="match status" value="1"/>
</dbReference>
<evidence type="ECO:0000256" key="1">
    <source>
        <dbReference type="ARBA" id="ARBA00022679"/>
    </source>
</evidence>
<dbReference type="GO" id="GO:0008080">
    <property type="term" value="F:N-acetyltransferase activity"/>
    <property type="evidence" value="ECO:0007669"/>
    <property type="project" value="TreeGrafter"/>
</dbReference>